<comment type="caution">
    <text evidence="1">The sequence shown here is derived from an EMBL/GenBank/DDBJ whole genome shotgun (WGS) entry which is preliminary data.</text>
</comment>
<dbReference type="EMBL" id="RWJN01000308">
    <property type="protein sequence ID" value="TCD63315.1"/>
    <property type="molecule type" value="Genomic_DNA"/>
</dbReference>
<protein>
    <submittedName>
        <fullName evidence="1">Uncharacterized protein</fullName>
    </submittedName>
</protein>
<dbReference type="SUPFAM" id="SSF52833">
    <property type="entry name" value="Thioredoxin-like"/>
    <property type="match status" value="1"/>
</dbReference>
<dbReference type="PANTHER" id="PTHR31902:SF14">
    <property type="entry name" value="ACTIN PATCHES DISTAL PROTEIN 1"/>
    <property type="match status" value="1"/>
</dbReference>
<dbReference type="STRING" id="92696.A0A4R0RCW7"/>
<dbReference type="Pfam" id="PF06999">
    <property type="entry name" value="Suc_Fer-like"/>
    <property type="match status" value="1"/>
</dbReference>
<dbReference type="CDD" id="cd03062">
    <property type="entry name" value="TRX_Fd_Sucrase"/>
    <property type="match status" value="1"/>
</dbReference>
<proteinExistence type="predicted"/>
<dbReference type="InterPro" id="IPR009737">
    <property type="entry name" value="Aim32/Apd1-like"/>
</dbReference>
<evidence type="ECO:0000313" key="1">
    <source>
        <dbReference type="EMBL" id="TCD63315.1"/>
    </source>
</evidence>
<dbReference type="OrthoDB" id="10253744at2759"/>
<sequence length="274" mass="30299">MSSAPSGPATPGEESLAGTIVSHNSYVLLHSRVPPTEFPGKVPSRLQRTLQLHASQWGGVVNFSWSPDQAVHSSTRDAEWEYDQETYRLTAFSRFQGLLEIPEVSSSNLEEVQERLRVHGSPADAAHPASGDPADPNRIHIYVCTHRKRDCRCGDSGVPVYEAFRSEVAKRQLESRVRVGTVGHVGGHKWAANMLVFPSGDWLGNLRDHHVPQVLDAILAQHEEYADYVHAPPLVPHNWRGRMGLSKDQQLSLLAGHAAGSRDLPLRPLERGDQ</sequence>
<dbReference type="Proteomes" id="UP000292702">
    <property type="component" value="Unassembled WGS sequence"/>
</dbReference>
<reference evidence="1 2" key="1">
    <citation type="submission" date="2018-11" db="EMBL/GenBank/DDBJ databases">
        <title>Genome assembly of Steccherinum ochraceum LE-BIN_3174, the white-rot fungus of the Steccherinaceae family (The Residual Polyporoid clade, Polyporales, Basidiomycota).</title>
        <authorList>
            <person name="Fedorova T.V."/>
            <person name="Glazunova O.A."/>
            <person name="Landesman E.O."/>
            <person name="Moiseenko K.V."/>
            <person name="Psurtseva N.V."/>
            <person name="Savinova O.S."/>
            <person name="Shakhova N.V."/>
            <person name="Tyazhelova T.V."/>
            <person name="Vasina D.V."/>
        </authorList>
    </citation>
    <scope>NUCLEOTIDE SEQUENCE [LARGE SCALE GENOMIC DNA]</scope>
    <source>
        <strain evidence="1 2">LE-BIN_3174</strain>
    </source>
</reference>
<organism evidence="1 2">
    <name type="scientific">Steccherinum ochraceum</name>
    <dbReference type="NCBI Taxonomy" id="92696"/>
    <lineage>
        <taxon>Eukaryota</taxon>
        <taxon>Fungi</taxon>
        <taxon>Dikarya</taxon>
        <taxon>Basidiomycota</taxon>
        <taxon>Agaricomycotina</taxon>
        <taxon>Agaricomycetes</taxon>
        <taxon>Polyporales</taxon>
        <taxon>Steccherinaceae</taxon>
        <taxon>Steccherinum</taxon>
    </lineage>
</organism>
<keyword evidence="2" id="KW-1185">Reference proteome</keyword>
<evidence type="ECO:0000313" key="2">
    <source>
        <dbReference type="Proteomes" id="UP000292702"/>
    </source>
</evidence>
<accession>A0A4R0RCW7</accession>
<dbReference type="Gene3D" id="3.40.30.10">
    <property type="entry name" value="Glutaredoxin"/>
    <property type="match status" value="1"/>
</dbReference>
<dbReference type="InterPro" id="IPR036249">
    <property type="entry name" value="Thioredoxin-like_sf"/>
</dbReference>
<dbReference type="AlphaFoldDB" id="A0A4R0RCW7"/>
<name>A0A4R0RCW7_9APHY</name>
<dbReference type="PANTHER" id="PTHR31902">
    <property type="entry name" value="ACTIN PATCHES DISTAL PROTEIN 1"/>
    <property type="match status" value="1"/>
</dbReference>
<gene>
    <name evidence="1" type="ORF">EIP91_005696</name>
</gene>